<dbReference type="CDD" id="cd06583">
    <property type="entry name" value="PGRP"/>
    <property type="match status" value="1"/>
</dbReference>
<dbReference type="SUPFAM" id="SSF55846">
    <property type="entry name" value="N-acetylmuramoyl-L-alanine amidase-like"/>
    <property type="match status" value="1"/>
</dbReference>
<dbReference type="Gene3D" id="3.40.80.10">
    <property type="entry name" value="Peptidoglycan recognition protein-like"/>
    <property type="match status" value="1"/>
</dbReference>
<dbReference type="GO" id="GO:0008745">
    <property type="term" value="F:N-acetylmuramoyl-L-alanine amidase activity"/>
    <property type="evidence" value="ECO:0007669"/>
    <property type="project" value="InterPro"/>
</dbReference>
<dbReference type="PANTHER" id="PTHR11022">
    <property type="entry name" value="PEPTIDOGLYCAN RECOGNITION PROTEIN"/>
    <property type="match status" value="1"/>
</dbReference>
<protein>
    <submittedName>
        <fullName evidence="6">Peptidoglycan-recognition protein 2-like</fullName>
    </submittedName>
</protein>
<keyword evidence="5" id="KW-1185">Reference proteome</keyword>
<dbReference type="InterPro" id="IPR006619">
    <property type="entry name" value="PGRP_domain_met/bac"/>
</dbReference>
<dbReference type="GeneID" id="117653028"/>
<dbReference type="RefSeq" id="XP_034254256.1">
    <property type="nucleotide sequence ID" value="XM_034398365.1"/>
</dbReference>
<dbReference type="KEGG" id="tpal:117653028"/>
<proteinExistence type="inferred from homology"/>
<feature type="domain" description="Peptidoglycan recognition protein family" evidence="4">
    <location>
        <begin position="1"/>
        <end position="117"/>
    </location>
</feature>
<dbReference type="SMART" id="SM00701">
    <property type="entry name" value="PGRP"/>
    <property type="match status" value="1"/>
</dbReference>
<evidence type="ECO:0000313" key="5">
    <source>
        <dbReference type="Proteomes" id="UP000515158"/>
    </source>
</evidence>
<evidence type="ECO:0000259" key="4">
    <source>
        <dbReference type="SMART" id="SM00701"/>
    </source>
</evidence>
<evidence type="ECO:0000256" key="1">
    <source>
        <dbReference type="ARBA" id="ARBA00007553"/>
    </source>
</evidence>
<dbReference type="Pfam" id="PF01510">
    <property type="entry name" value="Amidase_2"/>
    <property type="match status" value="1"/>
</dbReference>
<name>A0A6P9AF36_THRPL</name>
<dbReference type="InterPro" id="IPR036505">
    <property type="entry name" value="Amidase/PGRP_sf"/>
</dbReference>
<dbReference type="GO" id="GO:0008270">
    <property type="term" value="F:zinc ion binding"/>
    <property type="evidence" value="ECO:0007669"/>
    <property type="project" value="InterPro"/>
</dbReference>
<keyword evidence="3" id="KW-0391">Immunity</keyword>
<gene>
    <name evidence="6" type="primary">LOC117653028</name>
</gene>
<evidence type="ECO:0000313" key="6">
    <source>
        <dbReference type="RefSeq" id="XP_034254256.1"/>
    </source>
</evidence>
<dbReference type="InterPro" id="IPR015510">
    <property type="entry name" value="PGRP"/>
</dbReference>
<accession>A0A6P9AF36</accession>
<dbReference type="OrthoDB" id="10001926at2759"/>
<dbReference type="InParanoid" id="A0A6P9AF36"/>
<dbReference type="InterPro" id="IPR002502">
    <property type="entry name" value="Amidase_domain"/>
</dbReference>
<comment type="similarity">
    <text evidence="1">Belongs to the N-acetylmuramoyl-L-alanine amidase 2 family.</text>
</comment>
<sequence length="154" mass="17191">MHHTAGQECLDAEDCVIRVREIQTDQMRRMNFSDITYNFLVGGDGRVYEGCGWDRAASLRSLGPEFQDALSMALVGTYTQACPHFAQLDALAKAVGFFAEQGKLTADYRLVGACQLINTASPGLCFMEELATWDHWWRVSRAPEEPCPVSPWTP</sequence>
<dbReference type="AlphaFoldDB" id="A0A6P9AF36"/>
<evidence type="ECO:0000256" key="2">
    <source>
        <dbReference type="ARBA" id="ARBA00022588"/>
    </source>
</evidence>
<dbReference type="PANTHER" id="PTHR11022:SF41">
    <property type="entry name" value="PEPTIDOGLYCAN-RECOGNITION PROTEIN LC-RELATED"/>
    <property type="match status" value="1"/>
</dbReference>
<reference evidence="6" key="1">
    <citation type="submission" date="2025-08" db="UniProtKB">
        <authorList>
            <consortium name="RefSeq"/>
        </authorList>
    </citation>
    <scope>IDENTIFICATION</scope>
    <source>
        <tissue evidence="6">Total insect</tissue>
    </source>
</reference>
<keyword evidence="2" id="KW-0399">Innate immunity</keyword>
<dbReference type="Proteomes" id="UP000515158">
    <property type="component" value="Unplaced"/>
</dbReference>
<dbReference type="GO" id="GO:0009253">
    <property type="term" value="P:peptidoglycan catabolic process"/>
    <property type="evidence" value="ECO:0007669"/>
    <property type="project" value="InterPro"/>
</dbReference>
<organism evidence="6">
    <name type="scientific">Thrips palmi</name>
    <name type="common">Melon thrips</name>
    <dbReference type="NCBI Taxonomy" id="161013"/>
    <lineage>
        <taxon>Eukaryota</taxon>
        <taxon>Metazoa</taxon>
        <taxon>Ecdysozoa</taxon>
        <taxon>Arthropoda</taxon>
        <taxon>Hexapoda</taxon>
        <taxon>Insecta</taxon>
        <taxon>Pterygota</taxon>
        <taxon>Neoptera</taxon>
        <taxon>Paraneoptera</taxon>
        <taxon>Thysanoptera</taxon>
        <taxon>Terebrantia</taxon>
        <taxon>Thripoidea</taxon>
        <taxon>Thripidae</taxon>
        <taxon>Thrips</taxon>
    </lineage>
</organism>
<dbReference type="GO" id="GO:0045087">
    <property type="term" value="P:innate immune response"/>
    <property type="evidence" value="ECO:0007669"/>
    <property type="project" value="UniProtKB-KW"/>
</dbReference>
<evidence type="ECO:0000256" key="3">
    <source>
        <dbReference type="ARBA" id="ARBA00022859"/>
    </source>
</evidence>